<feature type="compositionally biased region" description="Basic and acidic residues" evidence="1">
    <location>
        <begin position="215"/>
        <end position="229"/>
    </location>
</feature>
<accession>A0A194XNB7</accession>
<dbReference type="Proteomes" id="UP000070700">
    <property type="component" value="Unassembled WGS sequence"/>
</dbReference>
<feature type="compositionally biased region" description="Low complexity" evidence="1">
    <location>
        <begin position="169"/>
        <end position="185"/>
    </location>
</feature>
<sequence>MQQNLLVVLGLLTAQLNALPLNINLGAYSPALVVGDGEISFGGKQDVSNLMNALEGAAVSGATAAAAAAAPAASAAPAAAAQAQPATQAQAQPQAQVVPAAGTTDQTTQITSLQGMGKEIAPRVVPLIKSTTEKRDIAGFNAALNYATGALKTSPEVELGTGEGGSGVGITQKAGGTTSTTTKAARNVEEGPARKMKTTVTTMFVRGGPAQAVAERSEENSSAPMEKRAPSPSSIDGVNLNMAEGQVAELTFVETRAVEDDDEE</sequence>
<feature type="signal peptide" evidence="2">
    <location>
        <begin position="1"/>
        <end position="18"/>
    </location>
</feature>
<feature type="region of interest" description="Disordered" evidence="1">
    <location>
        <begin position="159"/>
        <end position="185"/>
    </location>
</feature>
<evidence type="ECO:0000256" key="2">
    <source>
        <dbReference type="SAM" id="SignalP"/>
    </source>
</evidence>
<reference evidence="3 4" key="1">
    <citation type="submission" date="2015-10" db="EMBL/GenBank/DDBJ databases">
        <title>Full genome of DAOMC 229536 Phialocephala scopiformis, a fungal endophyte of spruce producing the potent anti-insectan compound rugulosin.</title>
        <authorList>
            <consortium name="DOE Joint Genome Institute"/>
            <person name="Walker A.K."/>
            <person name="Frasz S.L."/>
            <person name="Seifert K.A."/>
            <person name="Miller J.D."/>
            <person name="Mondo S.J."/>
            <person name="Labutti K."/>
            <person name="Lipzen A."/>
            <person name="Dockter R."/>
            <person name="Kennedy M."/>
            <person name="Grigoriev I.V."/>
            <person name="Spatafora J.W."/>
        </authorList>
    </citation>
    <scope>NUCLEOTIDE SEQUENCE [LARGE SCALE GENOMIC DNA]</scope>
    <source>
        <strain evidence="3 4">CBS 120377</strain>
    </source>
</reference>
<dbReference type="EMBL" id="KQ947407">
    <property type="protein sequence ID" value="KUJ21750.1"/>
    <property type="molecule type" value="Genomic_DNA"/>
</dbReference>
<proteinExistence type="predicted"/>
<evidence type="ECO:0000256" key="1">
    <source>
        <dbReference type="SAM" id="MobiDB-lite"/>
    </source>
</evidence>
<dbReference type="GeneID" id="28827119"/>
<feature type="chain" id="PRO_5008268482" evidence="2">
    <location>
        <begin position="19"/>
        <end position="264"/>
    </location>
</feature>
<name>A0A194XNB7_MOLSC</name>
<protein>
    <submittedName>
        <fullName evidence="3">Uncharacterized protein</fullName>
    </submittedName>
</protein>
<dbReference type="RefSeq" id="XP_018076105.1">
    <property type="nucleotide sequence ID" value="XM_018217393.1"/>
</dbReference>
<dbReference type="STRING" id="149040.A0A194XNB7"/>
<organism evidence="3 4">
    <name type="scientific">Mollisia scopiformis</name>
    <name type="common">Conifer needle endophyte fungus</name>
    <name type="synonym">Phialocephala scopiformis</name>
    <dbReference type="NCBI Taxonomy" id="149040"/>
    <lineage>
        <taxon>Eukaryota</taxon>
        <taxon>Fungi</taxon>
        <taxon>Dikarya</taxon>
        <taxon>Ascomycota</taxon>
        <taxon>Pezizomycotina</taxon>
        <taxon>Leotiomycetes</taxon>
        <taxon>Helotiales</taxon>
        <taxon>Mollisiaceae</taxon>
        <taxon>Mollisia</taxon>
    </lineage>
</organism>
<gene>
    <name evidence="3" type="ORF">LY89DRAFT_704571</name>
</gene>
<feature type="region of interest" description="Disordered" evidence="1">
    <location>
        <begin position="210"/>
        <end position="242"/>
    </location>
</feature>
<keyword evidence="4" id="KW-1185">Reference proteome</keyword>
<dbReference type="OrthoDB" id="3941683at2759"/>
<dbReference type="KEGG" id="psco:LY89DRAFT_704571"/>
<evidence type="ECO:0000313" key="4">
    <source>
        <dbReference type="Proteomes" id="UP000070700"/>
    </source>
</evidence>
<dbReference type="AlphaFoldDB" id="A0A194XNB7"/>
<evidence type="ECO:0000313" key="3">
    <source>
        <dbReference type="EMBL" id="KUJ21750.1"/>
    </source>
</evidence>
<dbReference type="InParanoid" id="A0A194XNB7"/>
<keyword evidence="2" id="KW-0732">Signal</keyword>